<protein>
    <submittedName>
        <fullName evidence="1">Unannotated protein</fullName>
    </submittedName>
</protein>
<name>A0A6J7M3A0_9ZZZZ</name>
<organism evidence="1">
    <name type="scientific">freshwater metagenome</name>
    <dbReference type="NCBI Taxonomy" id="449393"/>
    <lineage>
        <taxon>unclassified sequences</taxon>
        <taxon>metagenomes</taxon>
        <taxon>ecological metagenomes</taxon>
    </lineage>
</organism>
<reference evidence="1" key="1">
    <citation type="submission" date="2020-05" db="EMBL/GenBank/DDBJ databases">
        <authorList>
            <person name="Chiriac C."/>
            <person name="Salcher M."/>
            <person name="Ghai R."/>
            <person name="Kavagutti S V."/>
        </authorList>
    </citation>
    <scope>NUCLEOTIDE SEQUENCE</scope>
</reference>
<evidence type="ECO:0000313" key="1">
    <source>
        <dbReference type="EMBL" id="CAB4974235.1"/>
    </source>
</evidence>
<accession>A0A6J7M3A0</accession>
<proteinExistence type="predicted"/>
<gene>
    <name evidence="1" type="ORF">UFOPK3772_03601</name>
</gene>
<dbReference type="EMBL" id="CAFBNE010000242">
    <property type="protein sequence ID" value="CAB4974235.1"/>
    <property type="molecule type" value="Genomic_DNA"/>
</dbReference>
<dbReference type="AlphaFoldDB" id="A0A6J7M3A0"/>
<sequence>MAFSNFTIERRPPRVGEMIRVCPTFGTPSDHPMIYSREEDDWYPLGASIYPDVDGATLVRVRLCENTAGERFLWCIDLADALPTDDSPMAAELVMAAAAESVWCSRQETLTGMSFATLPHGVFPEPIWGPYSVADSIEKAFWDRVITSADHPLLVAPQVTR</sequence>